<evidence type="ECO:0000313" key="2">
    <source>
        <dbReference type="EMBL" id="MBV7672839.1"/>
    </source>
</evidence>
<dbReference type="RefSeq" id="WP_228871810.1">
    <property type="nucleotide sequence ID" value="NZ_JAHUVW010000001.1"/>
</dbReference>
<accession>A0ABS6TXL9</accession>
<comment type="caution">
    <text evidence="2">The sequence shown here is derived from an EMBL/GenBank/DDBJ whole genome shotgun (WGS) entry which is preliminary data.</text>
</comment>
<gene>
    <name evidence="2" type="ORF">STHAL_25680</name>
</gene>
<organism evidence="2 3">
    <name type="scientific">Streptomyces halstedii</name>
    <dbReference type="NCBI Taxonomy" id="1944"/>
    <lineage>
        <taxon>Bacteria</taxon>
        <taxon>Bacillati</taxon>
        <taxon>Actinomycetota</taxon>
        <taxon>Actinomycetes</taxon>
        <taxon>Kitasatosporales</taxon>
        <taxon>Streptomycetaceae</taxon>
        <taxon>Streptomyces</taxon>
    </lineage>
</organism>
<evidence type="ECO:0000256" key="1">
    <source>
        <dbReference type="SAM" id="MobiDB-lite"/>
    </source>
</evidence>
<reference evidence="2 3" key="1">
    <citation type="submission" date="2021-07" db="EMBL/GenBank/DDBJ databases">
        <title>Sequencing Streptomyces halstedii LGO-A4 genome an citrus endophytic actinomycete.</title>
        <authorList>
            <person name="Samborskyy M."/>
            <person name="Scott N."/>
            <person name="Deglau R."/>
            <person name="Dickens S."/>
            <person name="Oliveira L.G."/>
        </authorList>
    </citation>
    <scope>NUCLEOTIDE SEQUENCE [LARGE SCALE GENOMIC DNA]</scope>
    <source>
        <strain evidence="2 3">LGO-A4</strain>
    </source>
</reference>
<dbReference type="Proteomes" id="UP000735541">
    <property type="component" value="Unassembled WGS sequence"/>
</dbReference>
<evidence type="ECO:0000313" key="3">
    <source>
        <dbReference type="Proteomes" id="UP000735541"/>
    </source>
</evidence>
<sequence>MTAPVTEVSASSTGRIRMRAHGKRRLNQPPAGGQGAWLGHLDPRRATPSGDSQ</sequence>
<proteinExistence type="predicted"/>
<name>A0ABS6TXL9_STRHA</name>
<feature type="region of interest" description="Disordered" evidence="1">
    <location>
        <begin position="1"/>
        <end position="53"/>
    </location>
</feature>
<protein>
    <submittedName>
        <fullName evidence="2">Uncharacterized protein</fullName>
    </submittedName>
</protein>
<feature type="compositionally biased region" description="Basic residues" evidence="1">
    <location>
        <begin position="16"/>
        <end position="26"/>
    </location>
</feature>
<keyword evidence="3" id="KW-1185">Reference proteome</keyword>
<dbReference type="EMBL" id="JAHUVW010000001">
    <property type="protein sequence ID" value="MBV7672839.1"/>
    <property type="molecule type" value="Genomic_DNA"/>
</dbReference>